<evidence type="ECO:0000313" key="1">
    <source>
        <dbReference type="EMBL" id="TPE46668.1"/>
    </source>
</evidence>
<proteinExistence type="predicted"/>
<protein>
    <submittedName>
        <fullName evidence="1">Uncharacterized protein</fullName>
    </submittedName>
</protein>
<reference evidence="1 2" key="1">
    <citation type="submission" date="2019-06" db="EMBL/GenBank/DDBJ databases">
        <title>A novel bacterium of genus Marinomonas, isolated from coastal sand.</title>
        <authorList>
            <person name="Huang H."/>
            <person name="Mo K."/>
            <person name="Hu Y."/>
        </authorList>
    </citation>
    <scope>NUCLEOTIDE SEQUENCE [LARGE SCALE GENOMIC DNA]</scope>
    <source>
        <strain evidence="1 2">HB171799</strain>
    </source>
</reference>
<dbReference type="Proteomes" id="UP000315901">
    <property type="component" value="Unassembled WGS sequence"/>
</dbReference>
<dbReference type="Pfam" id="PF09614">
    <property type="entry name" value="Cas_Csy2"/>
    <property type="match status" value="1"/>
</dbReference>
<dbReference type="AlphaFoldDB" id="A0A501WB91"/>
<evidence type="ECO:0000313" key="2">
    <source>
        <dbReference type="Proteomes" id="UP000315901"/>
    </source>
</evidence>
<organism evidence="1 2">
    <name type="scientific">Maribrevibacterium harenarium</name>
    <dbReference type="NCBI Taxonomy" id="2589817"/>
    <lineage>
        <taxon>Bacteria</taxon>
        <taxon>Pseudomonadati</taxon>
        <taxon>Pseudomonadota</taxon>
        <taxon>Gammaproteobacteria</taxon>
        <taxon>Oceanospirillales</taxon>
        <taxon>Oceanospirillaceae</taxon>
        <taxon>Maribrevibacterium</taxon>
    </lineage>
</organism>
<comment type="caution">
    <text evidence="1">The sequence shown here is derived from an EMBL/GenBank/DDBJ whole genome shotgun (WGS) entry which is preliminary data.</text>
</comment>
<accession>A0A501WB91</accession>
<name>A0A501WB91_9GAMM</name>
<dbReference type="OrthoDB" id="6093293at2"/>
<dbReference type="InterPro" id="IPR013398">
    <property type="entry name" value="CRISPR-assoc_prot_Csy2"/>
</dbReference>
<keyword evidence="2" id="KW-1185">Reference proteome</keyword>
<dbReference type="EMBL" id="VFRR01000053">
    <property type="protein sequence ID" value="TPE46668.1"/>
    <property type="molecule type" value="Genomic_DNA"/>
</dbReference>
<sequence length="706" mass="79868">MLPRLLCPILDMATASRHGREGRSMSLQDTLQAVKALKAKERYDALKKPFELYSEHVDVTGSELACLTILVNLVSKDAVELEDLRHAKHVLKSDEFWGKFSKVASQLHTHNLKWPDSRVNLKHHIRALPEIGVLPKFGWSGNSGDYRFGRLLTSTFIWQGLEHSLISVWLGDFVAWRKAAYKLGITKVFWYQIKRDLEDLFQESHFPDVVDSYSPELQFPYKDQYLTVTPVASHETQLAIQHVTGLPMHSLSFPHPSALGVLCGSLGGHVRLIRLSPLGNQNVQRSSLGSLSLKNYLNPYVLTAIPAINLYRRIVDVRTYSSLRLKRRARLNALNTLDGILAEWVAPLVQVKLSSNVDGRIDGLGAEEQEFVESSSVDIEEFSRYLNRKLHGVLELGKYSRKFSYHQRLVGVTQKRLASLLRRLLLAETQSESNNTTFIILKSLRINEANGLNNPYVVGMPSIIGLYGFLHRFECQLREIYADISVDSFALHCGEYSYHASNNLPAPSIPDKEMRIKRSGITPEFKFDGKFSIIVKLHCLTDNAVLDVEQIKAAVPERLWGGSVHPPYLYENTEWAAIAYGSADLKRYLIRNLFFGNWITPEGEDGLELRKHLEKLNGKNELSLCLVGYKLLEKVKPRSVVSGIHAFCEPVVDLCCLKQTHKVIKPTKSIEQELFWRYVPVTQNCTTLRVSPVCGETHAASQSAEL</sequence>
<gene>
    <name evidence="1" type="ORF">FJM67_15680</name>
</gene>